<dbReference type="Pfam" id="PF01497">
    <property type="entry name" value="Peripla_BP_2"/>
    <property type="match status" value="1"/>
</dbReference>
<gene>
    <name evidence="2" type="ORF">ACFFF8_11955</name>
</gene>
<dbReference type="InterPro" id="IPR002491">
    <property type="entry name" value="ABC_transptr_periplasmic_BD"/>
</dbReference>
<organism evidence="2 3">
    <name type="scientific">Novosphingobium clariflavum</name>
    <dbReference type="NCBI Taxonomy" id="2029884"/>
    <lineage>
        <taxon>Bacteria</taxon>
        <taxon>Pseudomonadati</taxon>
        <taxon>Pseudomonadota</taxon>
        <taxon>Alphaproteobacteria</taxon>
        <taxon>Sphingomonadales</taxon>
        <taxon>Sphingomonadaceae</taxon>
        <taxon>Novosphingobium</taxon>
    </lineage>
</organism>
<reference evidence="2 3" key="1">
    <citation type="submission" date="2024-09" db="EMBL/GenBank/DDBJ databases">
        <authorList>
            <person name="Sun Q."/>
            <person name="Mori K."/>
        </authorList>
    </citation>
    <scope>NUCLEOTIDE SEQUENCE [LARGE SCALE GENOMIC DNA]</scope>
    <source>
        <strain evidence="2 3">CICC 11035S</strain>
    </source>
</reference>
<dbReference type="SUPFAM" id="SSF53807">
    <property type="entry name" value="Helical backbone' metal receptor"/>
    <property type="match status" value="1"/>
</dbReference>
<comment type="caution">
    <text evidence="2">The sequence shown here is derived from an EMBL/GenBank/DDBJ whole genome shotgun (WGS) entry which is preliminary data.</text>
</comment>
<feature type="domain" description="Fe/B12 periplasmic-binding" evidence="1">
    <location>
        <begin position="43"/>
        <end position="291"/>
    </location>
</feature>
<dbReference type="PROSITE" id="PS50983">
    <property type="entry name" value="FE_B12_PBP"/>
    <property type="match status" value="1"/>
</dbReference>
<dbReference type="EMBL" id="JBHLTM010000046">
    <property type="protein sequence ID" value="MFC0685312.1"/>
    <property type="molecule type" value="Genomic_DNA"/>
</dbReference>
<name>A0ABV6S7T9_9SPHN</name>
<dbReference type="PANTHER" id="PTHR30535:SF34">
    <property type="entry name" value="MOLYBDATE-BINDING PROTEIN MOLA"/>
    <property type="match status" value="1"/>
</dbReference>
<evidence type="ECO:0000259" key="1">
    <source>
        <dbReference type="PROSITE" id="PS50983"/>
    </source>
</evidence>
<dbReference type="Proteomes" id="UP001589858">
    <property type="component" value="Unassembled WGS sequence"/>
</dbReference>
<accession>A0ABV6S7T9</accession>
<dbReference type="RefSeq" id="WP_267223568.1">
    <property type="nucleotide sequence ID" value="NZ_JAPCWC010000024.1"/>
</dbReference>
<sequence length="291" mass="31095">MACGKIHRRLRLVPCLLLAAMVGGVVYGAAMRPAAPVLPRPHRIVSLNLCADQLLVALADREQIAGLTRYASDPEMSAVAAQARRLPVFGGSAEEILAARPDLVVGMPARRNPAIAVLKGQHYPALDLQSANRYEDILVSIRAVARAVGHPERGEAMIARMNADLAGLPKVPGGKVAAYYQRRGYLTGTGTLVDDLMTRVGLVNLAGKLGKPPLSQMSLEEMALARPDFILMDSAARPVEDQGTEMIHHPILRTIARITIPQAWTVCGGPAYVKAARAMAEQAGGRPLTAR</sequence>
<evidence type="ECO:0000313" key="3">
    <source>
        <dbReference type="Proteomes" id="UP001589858"/>
    </source>
</evidence>
<dbReference type="PANTHER" id="PTHR30535">
    <property type="entry name" value="VITAMIN B12-BINDING PROTEIN"/>
    <property type="match status" value="1"/>
</dbReference>
<protein>
    <submittedName>
        <fullName evidence="2">ABC transporter substrate-binding protein</fullName>
    </submittedName>
</protein>
<evidence type="ECO:0000313" key="2">
    <source>
        <dbReference type="EMBL" id="MFC0685312.1"/>
    </source>
</evidence>
<keyword evidence="3" id="KW-1185">Reference proteome</keyword>
<dbReference type="InterPro" id="IPR050902">
    <property type="entry name" value="ABC_Transporter_SBP"/>
</dbReference>
<proteinExistence type="predicted"/>
<dbReference type="Gene3D" id="3.40.50.1980">
    <property type="entry name" value="Nitrogenase molybdenum iron protein domain"/>
    <property type="match status" value="2"/>
</dbReference>